<evidence type="ECO:0000313" key="3">
    <source>
        <dbReference type="Proteomes" id="UP001237642"/>
    </source>
</evidence>
<feature type="compositionally biased region" description="Polar residues" evidence="1">
    <location>
        <begin position="279"/>
        <end position="290"/>
    </location>
</feature>
<keyword evidence="3" id="KW-1185">Reference proteome</keyword>
<sequence length="300" mass="34171">MGKLRGMKKLQVKPWSYLIGNHMCRSGFISKPATPQQVGSNAIIKVIKSDGTVIMYDRAVNVSALVLKFPNHKICNSESLYIGKKISALSEDDQLQLGHDYFLLPIHFFDSALSFVTVTSFASKISNIKTPSLSNCQLFEIQKTESGFLKIRVRQEFIFRLIEADENRKKMMLVEKNITKTPSNNNTWVKEIYYKIDDDNEANSLLSNNNISGPLCTTPELWKEYKQLVLVKRSRPWKPKLKIIREAHGSETKSCSNRKRVALLLVAASFRVKWRSSGVTPVNKSSSRTSTIHKMKNKKK</sequence>
<proteinExistence type="predicted"/>
<protein>
    <recommendedName>
        <fullName evidence="4">DUF4228 domain protein</fullName>
    </recommendedName>
</protein>
<feature type="region of interest" description="Disordered" evidence="1">
    <location>
        <begin position="279"/>
        <end position="300"/>
    </location>
</feature>
<dbReference type="AlphaFoldDB" id="A0AAD8IAT1"/>
<evidence type="ECO:0008006" key="4">
    <source>
        <dbReference type="Google" id="ProtNLM"/>
    </source>
</evidence>
<organism evidence="2 3">
    <name type="scientific">Heracleum sosnowskyi</name>
    <dbReference type="NCBI Taxonomy" id="360622"/>
    <lineage>
        <taxon>Eukaryota</taxon>
        <taxon>Viridiplantae</taxon>
        <taxon>Streptophyta</taxon>
        <taxon>Embryophyta</taxon>
        <taxon>Tracheophyta</taxon>
        <taxon>Spermatophyta</taxon>
        <taxon>Magnoliopsida</taxon>
        <taxon>eudicotyledons</taxon>
        <taxon>Gunneridae</taxon>
        <taxon>Pentapetalae</taxon>
        <taxon>asterids</taxon>
        <taxon>campanulids</taxon>
        <taxon>Apiales</taxon>
        <taxon>Apiaceae</taxon>
        <taxon>Apioideae</taxon>
        <taxon>apioid superclade</taxon>
        <taxon>Tordylieae</taxon>
        <taxon>Tordyliinae</taxon>
        <taxon>Heracleum</taxon>
    </lineage>
</organism>
<reference evidence="2" key="2">
    <citation type="submission" date="2023-05" db="EMBL/GenBank/DDBJ databases">
        <authorList>
            <person name="Schelkunov M.I."/>
        </authorList>
    </citation>
    <scope>NUCLEOTIDE SEQUENCE</scope>
    <source>
        <strain evidence="2">Hsosn_3</strain>
        <tissue evidence="2">Leaf</tissue>
    </source>
</reference>
<name>A0AAD8IAT1_9APIA</name>
<reference evidence="2" key="1">
    <citation type="submission" date="2023-02" db="EMBL/GenBank/DDBJ databases">
        <title>Genome of toxic invasive species Heracleum sosnowskyi carries increased number of genes despite the absence of recent whole-genome duplications.</title>
        <authorList>
            <person name="Schelkunov M."/>
            <person name="Shtratnikova V."/>
            <person name="Makarenko M."/>
            <person name="Klepikova A."/>
            <person name="Omelchenko D."/>
            <person name="Novikova G."/>
            <person name="Obukhova E."/>
            <person name="Bogdanov V."/>
            <person name="Penin A."/>
            <person name="Logacheva M."/>
        </authorList>
    </citation>
    <scope>NUCLEOTIDE SEQUENCE</scope>
    <source>
        <strain evidence="2">Hsosn_3</strain>
        <tissue evidence="2">Leaf</tissue>
    </source>
</reference>
<dbReference type="Pfam" id="PF14009">
    <property type="entry name" value="PADRE"/>
    <property type="match status" value="1"/>
</dbReference>
<dbReference type="Proteomes" id="UP001237642">
    <property type="component" value="Unassembled WGS sequence"/>
</dbReference>
<comment type="caution">
    <text evidence="2">The sequence shown here is derived from an EMBL/GenBank/DDBJ whole genome shotgun (WGS) entry which is preliminary data.</text>
</comment>
<evidence type="ECO:0000313" key="2">
    <source>
        <dbReference type="EMBL" id="KAK1381644.1"/>
    </source>
</evidence>
<dbReference type="EMBL" id="JAUIZM010000006">
    <property type="protein sequence ID" value="KAK1381644.1"/>
    <property type="molecule type" value="Genomic_DNA"/>
</dbReference>
<dbReference type="PANTHER" id="PTHR33052">
    <property type="entry name" value="DUF4228 DOMAIN PROTEIN-RELATED"/>
    <property type="match status" value="1"/>
</dbReference>
<gene>
    <name evidence="2" type="ORF">POM88_028388</name>
</gene>
<dbReference type="InterPro" id="IPR025322">
    <property type="entry name" value="PADRE_dom"/>
</dbReference>
<accession>A0AAD8IAT1</accession>
<evidence type="ECO:0000256" key="1">
    <source>
        <dbReference type="SAM" id="MobiDB-lite"/>
    </source>
</evidence>
<feature type="compositionally biased region" description="Basic residues" evidence="1">
    <location>
        <begin position="291"/>
        <end position="300"/>
    </location>
</feature>